<evidence type="ECO:0000313" key="1">
    <source>
        <dbReference type="EMBL" id="GGE24760.1"/>
    </source>
</evidence>
<comment type="caution">
    <text evidence="1">The sequence shown here is derived from an EMBL/GenBank/DDBJ whole genome shotgun (WGS) entry which is preliminary data.</text>
</comment>
<reference evidence="1" key="2">
    <citation type="submission" date="2020-09" db="EMBL/GenBank/DDBJ databases">
        <authorList>
            <person name="Sun Q."/>
            <person name="Zhou Y."/>
        </authorList>
    </citation>
    <scope>NUCLEOTIDE SEQUENCE</scope>
    <source>
        <strain evidence="1">CGMCC 1.15179</strain>
    </source>
</reference>
<dbReference type="RefSeq" id="WP_188648580.1">
    <property type="nucleotide sequence ID" value="NZ_BMHQ01000011.1"/>
</dbReference>
<evidence type="ECO:0000313" key="2">
    <source>
        <dbReference type="Proteomes" id="UP000625210"/>
    </source>
</evidence>
<organism evidence="1 2">
    <name type="scientific">Marinithermofilum abyssi</name>
    <dbReference type="NCBI Taxonomy" id="1571185"/>
    <lineage>
        <taxon>Bacteria</taxon>
        <taxon>Bacillati</taxon>
        <taxon>Bacillota</taxon>
        <taxon>Bacilli</taxon>
        <taxon>Bacillales</taxon>
        <taxon>Thermoactinomycetaceae</taxon>
        <taxon>Marinithermofilum</taxon>
    </lineage>
</organism>
<dbReference type="EMBL" id="BMHQ01000011">
    <property type="protein sequence ID" value="GGE24760.1"/>
    <property type="molecule type" value="Genomic_DNA"/>
</dbReference>
<name>A0A8J2VG13_9BACL</name>
<gene>
    <name evidence="1" type="ORF">GCM10011571_28640</name>
</gene>
<protein>
    <submittedName>
        <fullName evidence="1">Uncharacterized protein</fullName>
    </submittedName>
</protein>
<keyword evidence="2" id="KW-1185">Reference proteome</keyword>
<proteinExistence type="predicted"/>
<reference evidence="1" key="1">
    <citation type="journal article" date="2014" name="Int. J. Syst. Evol. Microbiol.">
        <title>Complete genome sequence of Corynebacterium casei LMG S-19264T (=DSM 44701T), isolated from a smear-ripened cheese.</title>
        <authorList>
            <consortium name="US DOE Joint Genome Institute (JGI-PGF)"/>
            <person name="Walter F."/>
            <person name="Albersmeier A."/>
            <person name="Kalinowski J."/>
            <person name="Ruckert C."/>
        </authorList>
    </citation>
    <scope>NUCLEOTIDE SEQUENCE</scope>
    <source>
        <strain evidence="1">CGMCC 1.15179</strain>
    </source>
</reference>
<dbReference type="AlphaFoldDB" id="A0A8J2VG13"/>
<accession>A0A8J2VG13</accession>
<sequence length="215" mass="26511">MPDFFNKDVKEKWKSQAKQFLEKRREDMQKLWTKVREEQARREREKEGDYAAEFRYQDEEMDFIMLISFEEAEIYEKAKKKLKEVRKIHSDPKIRKQWESKKYLSLHDHFTEQIEYYFQRRKEDPVAMERAIRYCKRQIYYAPVAAKAYRMDPTVFSLPEHPGYDRLITMYEERKNWTEALRLCQQAAEQGWQGDWSKRYNYLEEQRVRAVTTGE</sequence>
<dbReference type="Proteomes" id="UP000625210">
    <property type="component" value="Unassembled WGS sequence"/>
</dbReference>